<dbReference type="EMBL" id="CADCVU010000155">
    <property type="protein sequence ID" value="CAA9509884.1"/>
    <property type="molecule type" value="Genomic_DNA"/>
</dbReference>
<dbReference type="AlphaFoldDB" id="A0A6J4SZE4"/>
<feature type="non-terminal residue" evidence="1">
    <location>
        <position position="39"/>
    </location>
</feature>
<sequence>MAESKATAPDFTLEVEVDMAACVELRARLKEVADPVPSF</sequence>
<gene>
    <name evidence="1" type="ORF">AVDCRST_MAG45-1844</name>
</gene>
<proteinExistence type="predicted"/>
<dbReference type="Gene3D" id="3.30.559.10">
    <property type="entry name" value="Chloramphenicol acetyltransferase-like domain"/>
    <property type="match status" value="1"/>
</dbReference>
<reference evidence="1" key="1">
    <citation type="submission" date="2020-02" db="EMBL/GenBank/DDBJ databases">
        <authorList>
            <person name="Meier V. D."/>
        </authorList>
    </citation>
    <scope>NUCLEOTIDE SEQUENCE</scope>
    <source>
        <strain evidence="1">AVDCRST_MAG45</strain>
    </source>
</reference>
<protein>
    <submittedName>
        <fullName evidence="1">Uncharacterized protein</fullName>
    </submittedName>
</protein>
<evidence type="ECO:0000313" key="1">
    <source>
        <dbReference type="EMBL" id="CAA9509884.1"/>
    </source>
</evidence>
<name>A0A6J4SZE4_9ACTN</name>
<dbReference type="InterPro" id="IPR023213">
    <property type="entry name" value="CAT-like_dom_sf"/>
</dbReference>
<accession>A0A6J4SZE4</accession>
<organism evidence="1">
    <name type="scientific">uncultured Solirubrobacterales bacterium</name>
    <dbReference type="NCBI Taxonomy" id="768556"/>
    <lineage>
        <taxon>Bacteria</taxon>
        <taxon>Bacillati</taxon>
        <taxon>Actinomycetota</taxon>
        <taxon>Thermoleophilia</taxon>
        <taxon>Solirubrobacterales</taxon>
        <taxon>environmental samples</taxon>
    </lineage>
</organism>